<keyword evidence="1" id="KW-0223">Dioxygenase</keyword>
<reference evidence="1 2" key="1">
    <citation type="submission" date="2018-03" db="EMBL/GenBank/DDBJ databases">
        <title>Genomic Encyclopedia of Archaeal and Bacterial Type Strains, Phase II (KMG-II): from individual species to whole genera.</title>
        <authorList>
            <person name="Goeker M."/>
        </authorList>
    </citation>
    <scope>NUCLEOTIDE SEQUENCE [LARGE SCALE GENOMIC DNA]</scope>
    <source>
        <strain evidence="1 2">DSM 19711</strain>
    </source>
</reference>
<accession>A0A2T0R0J9</accession>
<dbReference type="RefSeq" id="WP_170127371.1">
    <property type="nucleotide sequence ID" value="NZ_PVZF01000010.1"/>
</dbReference>
<organism evidence="1 2">
    <name type="scientific">Kineococcus rhizosphaerae</name>
    <dbReference type="NCBI Taxonomy" id="559628"/>
    <lineage>
        <taxon>Bacteria</taxon>
        <taxon>Bacillati</taxon>
        <taxon>Actinomycetota</taxon>
        <taxon>Actinomycetes</taxon>
        <taxon>Kineosporiales</taxon>
        <taxon>Kineosporiaceae</taxon>
        <taxon>Kineococcus</taxon>
    </lineage>
</organism>
<dbReference type="GO" id="GO:0005506">
    <property type="term" value="F:iron ion binding"/>
    <property type="evidence" value="ECO:0007669"/>
    <property type="project" value="UniProtKB-ARBA"/>
</dbReference>
<gene>
    <name evidence="1" type="ORF">CLV37_110158</name>
</gene>
<proteinExistence type="predicted"/>
<dbReference type="GO" id="GO:0016706">
    <property type="term" value="F:2-oxoglutarate-dependent dioxygenase activity"/>
    <property type="evidence" value="ECO:0007669"/>
    <property type="project" value="UniProtKB-ARBA"/>
</dbReference>
<sequence>MSDDADSAYARDGYVLVRGLFSREEAADWYAHAHHLGATRTAEFASAQEFDPTSEDPLRRRPRLLQPHLGDERSRQFLLDQRLRRALVHLLGEEPLAVQTMIYFKPPGARGQALHQDQRYLQVSPGTCVAAWLALERVDPANGCLRVVPGSHRVGVLCPVPSDTTRSFTSETVPVPEGMSVVDVVMEPGDVLFFHGNLIHGSDPNTTADRFRTVVVGHYATGGAERISQWYPDVVSFAGQPAPLDAVPAGGPCGEFVDGEFIVTSTVREALARH</sequence>
<dbReference type="InterPro" id="IPR008775">
    <property type="entry name" value="Phytyl_CoA_dOase-like"/>
</dbReference>
<evidence type="ECO:0000313" key="2">
    <source>
        <dbReference type="Proteomes" id="UP000238083"/>
    </source>
</evidence>
<dbReference type="SUPFAM" id="SSF51197">
    <property type="entry name" value="Clavaminate synthase-like"/>
    <property type="match status" value="1"/>
</dbReference>
<keyword evidence="2" id="KW-1185">Reference proteome</keyword>
<protein>
    <submittedName>
        <fullName evidence="1">Phytanoyl-CoA dioxygenase PhyH</fullName>
    </submittedName>
</protein>
<dbReference type="PANTHER" id="PTHR20883">
    <property type="entry name" value="PHYTANOYL-COA DIOXYGENASE DOMAIN CONTAINING 1"/>
    <property type="match status" value="1"/>
</dbReference>
<dbReference type="EMBL" id="PVZF01000010">
    <property type="protein sequence ID" value="PRY12598.1"/>
    <property type="molecule type" value="Genomic_DNA"/>
</dbReference>
<name>A0A2T0R0J9_9ACTN</name>
<dbReference type="PANTHER" id="PTHR20883:SF48">
    <property type="entry name" value="ECTOINE DIOXYGENASE"/>
    <property type="match status" value="1"/>
</dbReference>
<dbReference type="AlphaFoldDB" id="A0A2T0R0J9"/>
<dbReference type="Proteomes" id="UP000238083">
    <property type="component" value="Unassembled WGS sequence"/>
</dbReference>
<dbReference type="Pfam" id="PF05721">
    <property type="entry name" value="PhyH"/>
    <property type="match status" value="1"/>
</dbReference>
<keyword evidence="1" id="KW-0560">Oxidoreductase</keyword>
<comment type="caution">
    <text evidence="1">The sequence shown here is derived from an EMBL/GenBank/DDBJ whole genome shotgun (WGS) entry which is preliminary data.</text>
</comment>
<evidence type="ECO:0000313" key="1">
    <source>
        <dbReference type="EMBL" id="PRY12598.1"/>
    </source>
</evidence>
<dbReference type="Gene3D" id="2.60.120.620">
    <property type="entry name" value="q2cbj1_9rhob like domain"/>
    <property type="match status" value="1"/>
</dbReference>